<dbReference type="InterPro" id="IPR003593">
    <property type="entry name" value="AAA+_ATPase"/>
</dbReference>
<dbReference type="Proteomes" id="UP001202052">
    <property type="component" value="Unassembled WGS sequence"/>
</dbReference>
<dbReference type="PANTHER" id="PTHR42855:SF2">
    <property type="entry name" value="DRUG RESISTANCE ABC TRANSPORTER,ATP-BINDING PROTEIN"/>
    <property type="match status" value="1"/>
</dbReference>
<dbReference type="NCBIfam" id="NF000171">
    <property type="entry name" value="ABCF_producer"/>
    <property type="match status" value="1"/>
</dbReference>
<dbReference type="EMBL" id="JAMCCK010000005">
    <property type="protein sequence ID" value="MCL3992461.1"/>
    <property type="molecule type" value="Genomic_DNA"/>
</dbReference>
<organism evidence="5 6">
    <name type="scientific">Streptomyces lavenduligriseus</name>
    <dbReference type="NCBI Taxonomy" id="67315"/>
    <lineage>
        <taxon>Bacteria</taxon>
        <taxon>Bacillati</taxon>
        <taxon>Actinomycetota</taxon>
        <taxon>Actinomycetes</taxon>
        <taxon>Kitasatosporales</taxon>
        <taxon>Streptomycetaceae</taxon>
        <taxon>Streptomyces</taxon>
    </lineage>
</organism>
<reference evidence="5 6" key="1">
    <citation type="submission" date="2022-05" db="EMBL/GenBank/DDBJ databases">
        <title>Genome Resource of Streptomyces lavenduligriseus GA1-1, a Strain with Broad-Spectrum Antifungal Activity against Phytopathogenic Fungi.</title>
        <authorList>
            <person name="Qi D."/>
        </authorList>
    </citation>
    <scope>NUCLEOTIDE SEQUENCE [LARGE SCALE GENOMIC DNA]</scope>
    <source>
        <strain evidence="5 6">GA1-1</strain>
    </source>
</reference>
<evidence type="ECO:0000256" key="2">
    <source>
        <dbReference type="ARBA" id="ARBA00022840"/>
    </source>
</evidence>
<dbReference type="InterPro" id="IPR051309">
    <property type="entry name" value="ABCF_ATPase"/>
</dbReference>
<feature type="region of interest" description="Disordered" evidence="3">
    <location>
        <begin position="310"/>
        <end position="336"/>
    </location>
</feature>
<dbReference type="InterPro" id="IPR027417">
    <property type="entry name" value="P-loop_NTPase"/>
</dbReference>
<dbReference type="InterPro" id="IPR003439">
    <property type="entry name" value="ABC_transporter-like_ATP-bd"/>
</dbReference>
<dbReference type="PROSITE" id="PS00211">
    <property type="entry name" value="ABC_TRANSPORTER_1"/>
    <property type="match status" value="1"/>
</dbReference>
<evidence type="ECO:0000256" key="3">
    <source>
        <dbReference type="SAM" id="MobiDB-lite"/>
    </source>
</evidence>
<evidence type="ECO:0000313" key="5">
    <source>
        <dbReference type="EMBL" id="MCL3992461.1"/>
    </source>
</evidence>
<feature type="domain" description="AAA+ ATPase" evidence="4">
    <location>
        <begin position="402"/>
        <end position="566"/>
    </location>
</feature>
<protein>
    <submittedName>
        <fullName evidence="5">TlrC/CarA/OleB/SrmB family ABC-F type ribosomal protection protein</fullName>
    </submittedName>
</protein>
<keyword evidence="2" id="KW-0067">ATP-binding</keyword>
<dbReference type="NCBIfam" id="NF000355">
    <property type="entry name" value="ribo_prot_ABC_F"/>
    <property type="match status" value="1"/>
</dbReference>
<dbReference type="CDD" id="cd03221">
    <property type="entry name" value="ABCF_EF-3"/>
    <property type="match status" value="1"/>
</dbReference>
<comment type="caution">
    <text evidence="5">The sequence shown here is derived from an EMBL/GenBank/DDBJ whole genome shotgun (WGS) entry which is preliminary data.</text>
</comment>
<dbReference type="SMART" id="SM00382">
    <property type="entry name" value="AAA"/>
    <property type="match status" value="2"/>
</dbReference>
<feature type="compositionally biased region" description="Basic and acidic residues" evidence="3">
    <location>
        <begin position="320"/>
        <end position="334"/>
    </location>
</feature>
<gene>
    <name evidence="5" type="ORF">M4438_02765</name>
</gene>
<name>A0ABT0NMP8_9ACTN</name>
<feature type="domain" description="AAA+ ATPase" evidence="4">
    <location>
        <begin position="57"/>
        <end position="265"/>
    </location>
</feature>
<keyword evidence="1" id="KW-0547">Nucleotide-binding</keyword>
<proteinExistence type="predicted"/>
<dbReference type="Gene3D" id="3.40.50.300">
    <property type="entry name" value="P-loop containing nucleotide triphosphate hydrolases"/>
    <property type="match status" value="2"/>
</dbReference>
<dbReference type="PANTHER" id="PTHR42855">
    <property type="entry name" value="ABC TRANSPORTER ATP-BINDING SUBUNIT"/>
    <property type="match status" value="1"/>
</dbReference>
<dbReference type="RefSeq" id="WP_249457012.1">
    <property type="nucleotide sequence ID" value="NZ_JAMCCK010000005.1"/>
</dbReference>
<keyword evidence="6" id="KW-1185">Reference proteome</keyword>
<dbReference type="Pfam" id="PF00005">
    <property type="entry name" value="ABC_tran"/>
    <property type="match status" value="2"/>
</dbReference>
<accession>A0ABT0NMP8</accession>
<evidence type="ECO:0000313" key="6">
    <source>
        <dbReference type="Proteomes" id="UP001202052"/>
    </source>
</evidence>
<evidence type="ECO:0000256" key="1">
    <source>
        <dbReference type="ARBA" id="ARBA00022741"/>
    </source>
</evidence>
<dbReference type="InterPro" id="IPR017871">
    <property type="entry name" value="ABC_transporter-like_CS"/>
</dbReference>
<evidence type="ECO:0000259" key="4">
    <source>
        <dbReference type="SMART" id="SM00382"/>
    </source>
</evidence>
<dbReference type="SUPFAM" id="SSF52540">
    <property type="entry name" value="P-loop containing nucleoside triphosphate hydrolases"/>
    <property type="match status" value="2"/>
</dbReference>
<sequence length="569" mass="61756">MQNAHRSDTGAAALTGTSEKLLSAQPETGSFQVVLDDVVRAPGGRPLLDGVNQSVALGERVGIIGENGSGKSTLLRMLAGVDRPDGGQVLVRAPGGCGYLPQTPDLPPEDTVRDAVDHALAELRSLERGLREAEQALAGAEPEELEGLLGAYGDLLEAFEARDGYAADARVDAAMHGLGLAGITGDRRLGSLSGGEQARLNLACLLAASPQLMLLDEPTNHLDVGALEWLEERLRAHRGSVLVVSHDRVFLERVATALWEVDGERRTVNRHGGGYAGYLQAKAAARRRWEQAYQDWLEDLARQRELARSAADHLATGPRRNTERSNQRHQRNVEKQISARVRNAKERVRRLEENPVPRPPQPMRFRARVEGGGTVGRGGALAELYKVTVGTRLDVPSFTVGPGERILITGHNGAGKSTLLRVLAGDLEPDQGECERPERIGWLPQETEITDRQQSLLAAFAAGLPGIAEEHRGALLGFGLFRPSVLGTAVGDLSTGQLRRLALARLLRDPADLLLLDEPTNHLSPALVEDLEEALEHYRGALVVVSHDRMFAQRFTGRRMHMEGGRFVE</sequence>